<dbReference type="STRING" id="1580092.NADRNF5_1283"/>
<evidence type="ECO:0000313" key="1">
    <source>
        <dbReference type="EMBL" id="AJW70970.1"/>
    </source>
</evidence>
<dbReference type="Proteomes" id="UP000032408">
    <property type="component" value="Chromosome"/>
</dbReference>
<protein>
    <submittedName>
        <fullName evidence="1">Uncharacterized protein</fullName>
    </submittedName>
</protein>
<dbReference type="KEGG" id="nin:NADRNF5_1283"/>
<reference evidence="1 2" key="2">
    <citation type="journal article" date="2016" name="ISME J.">
        <title>Physiological and genomic characterization of two novel marine thaumarchaeal strains indicates niche differentiation.</title>
        <authorList>
            <person name="Bayer B."/>
            <person name="Vojvoda J."/>
            <person name="Offre P."/>
            <person name="Alves R.J."/>
            <person name="Elisabeth N.H."/>
            <person name="Garcia J.A."/>
            <person name="Volland J.M."/>
            <person name="Srivastava A."/>
            <person name="Schleper C."/>
            <person name="Herndl G.J."/>
        </authorList>
    </citation>
    <scope>NUCLEOTIDE SEQUENCE [LARGE SCALE GENOMIC DNA]</scope>
    <source>
        <strain evidence="1 2">NF5</strain>
    </source>
</reference>
<gene>
    <name evidence="1" type="ORF">NADRNF5_1283</name>
</gene>
<dbReference type="AlphaFoldDB" id="A0A0D5C3Q2"/>
<dbReference type="HOGENOM" id="CLU_3093931_0_0_2"/>
<proteinExistence type="predicted"/>
<evidence type="ECO:0000313" key="2">
    <source>
        <dbReference type="Proteomes" id="UP000032408"/>
    </source>
</evidence>
<keyword evidence="2" id="KW-1185">Reference proteome</keyword>
<sequence length="51" mass="6043">MKEIILQMGESLITESFDSTNNIFEEFRLFSSSLFFQIMDMITPMFQNLVK</sequence>
<reference evidence="2" key="1">
    <citation type="submission" date="2015-03" db="EMBL/GenBank/DDBJ databases">
        <title>Characterization of two novel Thaumarchaeota isolated from the Northern Adriatic Sea.</title>
        <authorList>
            <person name="Bayer B."/>
            <person name="Vojvoda J."/>
            <person name="Offre P."/>
            <person name="Srivastava A."/>
            <person name="Elisabeth N."/>
            <person name="Garcia J.A.L."/>
            <person name="Schleper C."/>
            <person name="Herndl G.J."/>
        </authorList>
    </citation>
    <scope>NUCLEOTIDE SEQUENCE [LARGE SCALE GENOMIC DNA]</scope>
    <source>
        <strain evidence="2">NF5</strain>
    </source>
</reference>
<name>A0A0D5C3Q2_9ARCH</name>
<organism evidence="1 2">
    <name type="scientific">Nitrosopumilus adriaticus</name>
    <dbReference type="NCBI Taxonomy" id="1580092"/>
    <lineage>
        <taxon>Archaea</taxon>
        <taxon>Nitrososphaerota</taxon>
        <taxon>Nitrososphaeria</taxon>
        <taxon>Nitrosopumilales</taxon>
        <taxon>Nitrosopumilaceae</taxon>
        <taxon>Nitrosopumilus</taxon>
    </lineage>
</organism>
<accession>A0A0D5C3Q2</accession>
<dbReference type="EMBL" id="CP011070">
    <property type="protein sequence ID" value="AJW70970.1"/>
    <property type="molecule type" value="Genomic_DNA"/>
</dbReference>